<keyword evidence="2" id="KW-1185">Reference proteome</keyword>
<evidence type="ECO:0000313" key="2">
    <source>
        <dbReference type="Proteomes" id="UP001500279"/>
    </source>
</evidence>
<dbReference type="Proteomes" id="UP001500279">
    <property type="component" value="Unassembled WGS sequence"/>
</dbReference>
<dbReference type="RefSeq" id="WP_231012416.1">
    <property type="nucleotide sequence ID" value="NZ_BAAAEW010000007.1"/>
</dbReference>
<evidence type="ECO:0000313" key="1">
    <source>
        <dbReference type="EMBL" id="GAA0747370.1"/>
    </source>
</evidence>
<name>A0ABN1JVB5_9BURK</name>
<sequence length="94" mass="9844">MDASTTSEALGLAEAAATVREAAQALRQRFAPLRVVVVDALDMRDETPAALGPTRALYYGASDGHCWTVTQDPAQAAGLFLTDRAPACIDRGPA</sequence>
<organism evidence="1 2">
    <name type="scientific">Ideonella azotifigens</name>
    <dbReference type="NCBI Taxonomy" id="513160"/>
    <lineage>
        <taxon>Bacteria</taxon>
        <taxon>Pseudomonadati</taxon>
        <taxon>Pseudomonadota</taxon>
        <taxon>Betaproteobacteria</taxon>
        <taxon>Burkholderiales</taxon>
        <taxon>Sphaerotilaceae</taxon>
        <taxon>Ideonella</taxon>
    </lineage>
</organism>
<proteinExistence type="predicted"/>
<gene>
    <name evidence="1" type="ORF">GCM10009107_15810</name>
</gene>
<comment type="caution">
    <text evidence="1">The sequence shown here is derived from an EMBL/GenBank/DDBJ whole genome shotgun (WGS) entry which is preliminary data.</text>
</comment>
<dbReference type="EMBL" id="BAAAEW010000007">
    <property type="protein sequence ID" value="GAA0747370.1"/>
    <property type="molecule type" value="Genomic_DNA"/>
</dbReference>
<reference evidence="1 2" key="1">
    <citation type="journal article" date="2019" name="Int. J. Syst. Evol. Microbiol.">
        <title>The Global Catalogue of Microorganisms (GCM) 10K type strain sequencing project: providing services to taxonomists for standard genome sequencing and annotation.</title>
        <authorList>
            <consortium name="The Broad Institute Genomics Platform"/>
            <consortium name="The Broad Institute Genome Sequencing Center for Infectious Disease"/>
            <person name="Wu L."/>
            <person name="Ma J."/>
        </authorList>
    </citation>
    <scope>NUCLEOTIDE SEQUENCE [LARGE SCALE GENOMIC DNA]</scope>
    <source>
        <strain evidence="1 2">JCM 15503</strain>
    </source>
</reference>
<protein>
    <submittedName>
        <fullName evidence="1">Uncharacterized protein</fullName>
    </submittedName>
</protein>
<accession>A0ABN1JVB5</accession>